<keyword evidence="3 5" id="KW-0238">DNA-binding</keyword>
<dbReference type="OrthoDB" id="3432043at2"/>
<evidence type="ECO:0000256" key="5">
    <source>
        <dbReference type="PROSITE-ProRule" id="PRU00335"/>
    </source>
</evidence>
<dbReference type="Pfam" id="PF02909">
    <property type="entry name" value="TetR_C_1"/>
    <property type="match status" value="1"/>
</dbReference>
<dbReference type="Gene3D" id="1.10.357.10">
    <property type="entry name" value="Tetracycline Repressor, domain 2"/>
    <property type="match status" value="1"/>
</dbReference>
<proteinExistence type="predicted"/>
<dbReference type="GO" id="GO:0003700">
    <property type="term" value="F:DNA-binding transcription factor activity"/>
    <property type="evidence" value="ECO:0007669"/>
    <property type="project" value="TreeGrafter"/>
</dbReference>
<evidence type="ECO:0000313" key="8">
    <source>
        <dbReference type="Proteomes" id="UP000190037"/>
    </source>
</evidence>
<dbReference type="PROSITE" id="PS50977">
    <property type="entry name" value="HTH_TETR_2"/>
    <property type="match status" value="1"/>
</dbReference>
<accession>A0A1T3P3W5</accession>
<evidence type="ECO:0000313" key="7">
    <source>
        <dbReference type="EMBL" id="OPC83600.1"/>
    </source>
</evidence>
<dbReference type="GO" id="GO:0046677">
    <property type="term" value="P:response to antibiotic"/>
    <property type="evidence" value="ECO:0007669"/>
    <property type="project" value="InterPro"/>
</dbReference>
<evidence type="ECO:0000256" key="3">
    <source>
        <dbReference type="ARBA" id="ARBA00023125"/>
    </source>
</evidence>
<dbReference type="EMBL" id="MWQN01000001">
    <property type="protein sequence ID" value="OPC83600.1"/>
    <property type="molecule type" value="Genomic_DNA"/>
</dbReference>
<evidence type="ECO:0000256" key="4">
    <source>
        <dbReference type="ARBA" id="ARBA00023163"/>
    </source>
</evidence>
<comment type="caution">
    <text evidence="7">The sequence shown here is derived from an EMBL/GenBank/DDBJ whole genome shotgun (WGS) entry which is preliminary data.</text>
</comment>
<keyword evidence="4" id="KW-0804">Transcription</keyword>
<dbReference type="PANTHER" id="PTHR30055">
    <property type="entry name" value="HTH-TYPE TRANSCRIPTIONAL REGULATOR RUTR"/>
    <property type="match status" value="1"/>
</dbReference>
<organism evidence="7 8">
    <name type="scientific">Embleya scabrispora</name>
    <dbReference type="NCBI Taxonomy" id="159449"/>
    <lineage>
        <taxon>Bacteria</taxon>
        <taxon>Bacillati</taxon>
        <taxon>Actinomycetota</taxon>
        <taxon>Actinomycetes</taxon>
        <taxon>Kitasatosporales</taxon>
        <taxon>Streptomycetaceae</taxon>
        <taxon>Embleya</taxon>
    </lineage>
</organism>
<reference evidence="7 8" key="1">
    <citation type="submission" date="2017-03" db="EMBL/GenBank/DDBJ databases">
        <title>Draft genome sequence of Streptomyces scabrisporus NF3, endophyte isolated from Amphipterygium adstringens.</title>
        <authorList>
            <person name="Vazquez M."/>
            <person name="Ceapa C.D."/>
            <person name="Rodriguez Luna D."/>
            <person name="Sanchez Esquivel S."/>
        </authorList>
    </citation>
    <scope>NUCLEOTIDE SEQUENCE [LARGE SCALE GENOMIC DNA]</scope>
    <source>
        <strain evidence="7 8">NF3</strain>
    </source>
</reference>
<dbReference type="PRINTS" id="PR00455">
    <property type="entry name" value="HTHTETR"/>
</dbReference>
<evidence type="ECO:0000259" key="6">
    <source>
        <dbReference type="PROSITE" id="PS50977"/>
    </source>
</evidence>
<dbReference type="GO" id="GO:0000976">
    <property type="term" value="F:transcription cis-regulatory region binding"/>
    <property type="evidence" value="ECO:0007669"/>
    <property type="project" value="TreeGrafter"/>
</dbReference>
<dbReference type="GO" id="GO:0045892">
    <property type="term" value="P:negative regulation of DNA-templated transcription"/>
    <property type="evidence" value="ECO:0007669"/>
    <property type="project" value="InterPro"/>
</dbReference>
<sequence>MGRPNRPKLDRELIARAAVDLVDEHGMGALTMRALATRLNVRGPSLYNHVSSKEELLDAITVVITREIDRAPLDDPDWRVGITAFARGYRAAFLRHPDALPVIARRPVSTEEALSAYDAVVRTLIRIGLPPAEAAEFSAALDYLVVGSVIETYEEGFARSAEEYRADYPSLARALTAGDRDTLNARGFERGLRLLLDGLASRLKP</sequence>
<dbReference type="RefSeq" id="WP_078977882.1">
    <property type="nucleotide sequence ID" value="NZ_MWQN01000001.1"/>
</dbReference>
<dbReference type="InterPro" id="IPR050109">
    <property type="entry name" value="HTH-type_TetR-like_transc_reg"/>
</dbReference>
<dbReference type="Proteomes" id="UP000190037">
    <property type="component" value="Unassembled WGS sequence"/>
</dbReference>
<dbReference type="PRINTS" id="PR00400">
    <property type="entry name" value="TETREPRESSOR"/>
</dbReference>
<keyword evidence="2" id="KW-0805">Transcription regulation</keyword>
<dbReference type="InterPro" id="IPR004111">
    <property type="entry name" value="Repressor_TetR_C"/>
</dbReference>
<evidence type="ECO:0000256" key="2">
    <source>
        <dbReference type="ARBA" id="ARBA00023015"/>
    </source>
</evidence>
<name>A0A1T3P3W5_9ACTN</name>
<dbReference type="Pfam" id="PF00440">
    <property type="entry name" value="TetR_N"/>
    <property type="match status" value="1"/>
</dbReference>
<dbReference type="InterPro" id="IPR001647">
    <property type="entry name" value="HTH_TetR"/>
</dbReference>
<keyword evidence="8" id="KW-1185">Reference proteome</keyword>
<protein>
    <recommendedName>
        <fullName evidence="6">HTH tetR-type domain-containing protein</fullName>
    </recommendedName>
</protein>
<dbReference type="SUPFAM" id="SSF46689">
    <property type="entry name" value="Homeodomain-like"/>
    <property type="match status" value="1"/>
</dbReference>
<gene>
    <name evidence="7" type="ORF">B4N89_24020</name>
</gene>
<keyword evidence="1" id="KW-0678">Repressor</keyword>
<dbReference type="InterPro" id="IPR036271">
    <property type="entry name" value="Tet_transcr_reg_TetR-rel_C_sf"/>
</dbReference>
<dbReference type="PANTHER" id="PTHR30055:SF151">
    <property type="entry name" value="TRANSCRIPTIONAL REGULATORY PROTEIN"/>
    <property type="match status" value="1"/>
</dbReference>
<dbReference type="InterPro" id="IPR003012">
    <property type="entry name" value="Tet_transcr_reg_TetR"/>
</dbReference>
<dbReference type="STRING" id="159449.B4N89_24020"/>
<dbReference type="SUPFAM" id="SSF48498">
    <property type="entry name" value="Tetracyclin repressor-like, C-terminal domain"/>
    <property type="match status" value="1"/>
</dbReference>
<feature type="domain" description="HTH tetR-type" evidence="6">
    <location>
        <begin position="8"/>
        <end position="68"/>
    </location>
</feature>
<evidence type="ECO:0000256" key="1">
    <source>
        <dbReference type="ARBA" id="ARBA00022491"/>
    </source>
</evidence>
<dbReference type="AlphaFoldDB" id="A0A1T3P3W5"/>
<dbReference type="InterPro" id="IPR009057">
    <property type="entry name" value="Homeodomain-like_sf"/>
</dbReference>
<feature type="DNA-binding region" description="H-T-H motif" evidence="5">
    <location>
        <begin position="31"/>
        <end position="50"/>
    </location>
</feature>